<dbReference type="Proteomes" id="UP000799772">
    <property type="component" value="Unassembled WGS sequence"/>
</dbReference>
<feature type="transmembrane region" description="Helical" evidence="6">
    <location>
        <begin position="321"/>
        <end position="340"/>
    </location>
</feature>
<dbReference type="GO" id="GO:0022857">
    <property type="term" value="F:transmembrane transporter activity"/>
    <property type="evidence" value="ECO:0007669"/>
    <property type="project" value="InterPro"/>
</dbReference>
<accession>A0A9P4I0T0</accession>
<organism evidence="8 9">
    <name type="scientific">Rhizodiscina lignyota</name>
    <dbReference type="NCBI Taxonomy" id="1504668"/>
    <lineage>
        <taxon>Eukaryota</taxon>
        <taxon>Fungi</taxon>
        <taxon>Dikarya</taxon>
        <taxon>Ascomycota</taxon>
        <taxon>Pezizomycotina</taxon>
        <taxon>Dothideomycetes</taxon>
        <taxon>Pleosporomycetidae</taxon>
        <taxon>Aulographales</taxon>
        <taxon>Rhizodiscinaceae</taxon>
        <taxon>Rhizodiscina</taxon>
    </lineage>
</organism>
<evidence type="ECO:0000256" key="1">
    <source>
        <dbReference type="ARBA" id="ARBA00004141"/>
    </source>
</evidence>
<dbReference type="InterPro" id="IPR020846">
    <property type="entry name" value="MFS_dom"/>
</dbReference>
<dbReference type="PROSITE" id="PS50850">
    <property type="entry name" value="MFS"/>
    <property type="match status" value="1"/>
</dbReference>
<sequence length="449" mass="50247">MSQNKHLTLEDPVEAKRIIKKIDYRLMPVLVLLYTVTFLDRVNIGNARLWNMEKDLHMHGYEYNVAVLVFYVPLILFEIPSNMILNRVVPRYYISGLAMCWGLTITFSGFSKSAGGLIAARVLIGFFEAGMLPGCLFLIGTWYRRHEMVTRVAWLFVSNDIAGIGSGLLGAGLGSLQGTGGYSGWSWIFFIEGAMTCIAAIVSFVFLPAFPEKSTFLRPAEKDWYVRRLRDDDRRGKDEKLRFLGALKAITDWKVICSGWLYLSVTVAAYAISIFQPTILSAFGWSDLKSNLLSAPVRAVSGIFSVSVGIWSDKVKKRAPFVISSFAVAVVGNLLVMLVSPVGVRYFGMYLAAIGTYNCQALVIAWGVNQVVGQTKLVFPQKDTPHYYPGLGTCIAFSASGIIAALVMYFFCAAENKKRDRGDRDHLRDLPEEEQRRLGERHPDFRYTL</sequence>
<evidence type="ECO:0000313" key="9">
    <source>
        <dbReference type="Proteomes" id="UP000799772"/>
    </source>
</evidence>
<keyword evidence="3 6" id="KW-0812">Transmembrane</keyword>
<evidence type="ECO:0000256" key="4">
    <source>
        <dbReference type="ARBA" id="ARBA00022989"/>
    </source>
</evidence>
<dbReference type="Gene3D" id="1.20.1250.20">
    <property type="entry name" value="MFS general substrate transporter like domains"/>
    <property type="match status" value="2"/>
</dbReference>
<dbReference type="InterPro" id="IPR036259">
    <property type="entry name" value="MFS_trans_sf"/>
</dbReference>
<feature type="transmembrane region" description="Helical" evidence="6">
    <location>
        <begin position="117"/>
        <end position="140"/>
    </location>
</feature>
<evidence type="ECO:0000256" key="2">
    <source>
        <dbReference type="ARBA" id="ARBA00022448"/>
    </source>
</evidence>
<dbReference type="EMBL" id="ML978141">
    <property type="protein sequence ID" value="KAF2092870.1"/>
    <property type="molecule type" value="Genomic_DNA"/>
</dbReference>
<feature type="transmembrane region" description="Helical" evidence="6">
    <location>
        <begin position="26"/>
        <end position="44"/>
    </location>
</feature>
<feature type="transmembrane region" description="Helical" evidence="6">
    <location>
        <begin position="64"/>
        <end position="85"/>
    </location>
</feature>
<keyword evidence="2" id="KW-0813">Transport</keyword>
<comment type="subcellular location">
    <subcellularLocation>
        <location evidence="1">Membrane</location>
        <topology evidence="1">Multi-pass membrane protein</topology>
    </subcellularLocation>
</comment>
<keyword evidence="5 6" id="KW-0472">Membrane</keyword>
<dbReference type="GO" id="GO:0016020">
    <property type="term" value="C:membrane"/>
    <property type="evidence" value="ECO:0007669"/>
    <property type="project" value="UniProtKB-SubCell"/>
</dbReference>
<dbReference type="InterPro" id="IPR011701">
    <property type="entry name" value="MFS"/>
</dbReference>
<dbReference type="PANTHER" id="PTHR43791">
    <property type="entry name" value="PERMEASE-RELATED"/>
    <property type="match status" value="1"/>
</dbReference>
<feature type="transmembrane region" description="Helical" evidence="6">
    <location>
        <begin position="92"/>
        <end position="111"/>
    </location>
</feature>
<dbReference type="FunFam" id="1.20.1250.20:FF:000057">
    <property type="entry name" value="MFS general substrate transporter"/>
    <property type="match status" value="1"/>
</dbReference>
<dbReference type="PANTHER" id="PTHR43791:SF46">
    <property type="entry name" value="MAJOR FACILITATOR SUPERFAMILY (MFS) PROFILE DOMAIN-CONTAINING PROTEIN-RELATED"/>
    <property type="match status" value="1"/>
</dbReference>
<evidence type="ECO:0000256" key="6">
    <source>
        <dbReference type="SAM" id="Phobius"/>
    </source>
</evidence>
<keyword evidence="4 6" id="KW-1133">Transmembrane helix</keyword>
<protein>
    <submittedName>
        <fullName evidence="8">MFS general substrate transporter</fullName>
    </submittedName>
</protein>
<keyword evidence="9" id="KW-1185">Reference proteome</keyword>
<feature type="domain" description="Major facilitator superfamily (MFS) profile" evidence="7">
    <location>
        <begin position="26"/>
        <end position="449"/>
    </location>
</feature>
<reference evidence="8" key="1">
    <citation type="journal article" date="2020" name="Stud. Mycol.">
        <title>101 Dothideomycetes genomes: a test case for predicting lifestyles and emergence of pathogens.</title>
        <authorList>
            <person name="Haridas S."/>
            <person name="Albert R."/>
            <person name="Binder M."/>
            <person name="Bloem J."/>
            <person name="Labutti K."/>
            <person name="Salamov A."/>
            <person name="Andreopoulos B."/>
            <person name="Baker S."/>
            <person name="Barry K."/>
            <person name="Bills G."/>
            <person name="Bluhm B."/>
            <person name="Cannon C."/>
            <person name="Castanera R."/>
            <person name="Culley D."/>
            <person name="Daum C."/>
            <person name="Ezra D."/>
            <person name="Gonzalez J."/>
            <person name="Henrissat B."/>
            <person name="Kuo A."/>
            <person name="Liang C."/>
            <person name="Lipzen A."/>
            <person name="Lutzoni F."/>
            <person name="Magnuson J."/>
            <person name="Mondo S."/>
            <person name="Nolan M."/>
            <person name="Ohm R."/>
            <person name="Pangilinan J."/>
            <person name="Park H.-J."/>
            <person name="Ramirez L."/>
            <person name="Alfaro M."/>
            <person name="Sun H."/>
            <person name="Tritt A."/>
            <person name="Yoshinaga Y."/>
            <person name="Zwiers L.-H."/>
            <person name="Turgeon B."/>
            <person name="Goodwin S."/>
            <person name="Spatafora J."/>
            <person name="Crous P."/>
            <person name="Grigoriev I."/>
        </authorList>
    </citation>
    <scope>NUCLEOTIDE SEQUENCE</scope>
    <source>
        <strain evidence="8">CBS 133067</strain>
    </source>
</reference>
<proteinExistence type="predicted"/>
<comment type="caution">
    <text evidence="8">The sequence shown here is derived from an EMBL/GenBank/DDBJ whole genome shotgun (WGS) entry which is preliminary data.</text>
</comment>
<evidence type="ECO:0000256" key="5">
    <source>
        <dbReference type="ARBA" id="ARBA00023136"/>
    </source>
</evidence>
<evidence type="ECO:0000256" key="3">
    <source>
        <dbReference type="ARBA" id="ARBA00022692"/>
    </source>
</evidence>
<dbReference type="OrthoDB" id="19923at2759"/>
<gene>
    <name evidence="8" type="ORF">NA57DRAFT_69471</name>
</gene>
<evidence type="ECO:0000259" key="7">
    <source>
        <dbReference type="PROSITE" id="PS50850"/>
    </source>
</evidence>
<feature type="transmembrane region" description="Helical" evidence="6">
    <location>
        <begin position="260"/>
        <end position="285"/>
    </location>
</feature>
<name>A0A9P4I0T0_9PEZI</name>
<evidence type="ECO:0000313" key="8">
    <source>
        <dbReference type="EMBL" id="KAF2092870.1"/>
    </source>
</evidence>
<dbReference type="AlphaFoldDB" id="A0A9P4I0T0"/>
<feature type="transmembrane region" description="Helical" evidence="6">
    <location>
        <begin position="152"/>
        <end position="173"/>
    </location>
</feature>
<dbReference type="SUPFAM" id="SSF103473">
    <property type="entry name" value="MFS general substrate transporter"/>
    <property type="match status" value="1"/>
</dbReference>
<feature type="transmembrane region" description="Helical" evidence="6">
    <location>
        <begin position="185"/>
        <end position="210"/>
    </location>
</feature>
<feature type="transmembrane region" description="Helical" evidence="6">
    <location>
        <begin position="347"/>
        <end position="368"/>
    </location>
</feature>
<feature type="transmembrane region" description="Helical" evidence="6">
    <location>
        <begin position="388"/>
        <end position="411"/>
    </location>
</feature>
<dbReference type="Pfam" id="PF07690">
    <property type="entry name" value="MFS_1"/>
    <property type="match status" value="1"/>
</dbReference>